<dbReference type="InterPro" id="IPR003660">
    <property type="entry name" value="HAMP_dom"/>
</dbReference>
<dbReference type="PANTHER" id="PTHR44936">
    <property type="entry name" value="SENSOR PROTEIN CREC"/>
    <property type="match status" value="1"/>
</dbReference>
<comment type="caution">
    <text evidence="13">The sequence shown here is derived from an EMBL/GenBank/DDBJ whole genome shotgun (WGS) entry which is preliminary data.</text>
</comment>
<dbReference type="EMBL" id="JBHSLF010000013">
    <property type="protein sequence ID" value="MFC5343390.1"/>
    <property type="molecule type" value="Genomic_DNA"/>
</dbReference>
<protein>
    <recommendedName>
        <fullName evidence="3">histidine kinase</fullName>
        <ecNumber evidence="3">2.7.13.3</ecNumber>
    </recommendedName>
</protein>
<sequence length="462" mass="49301">MTRFAPRSITGQVFALAFLCIVTTLATGLLVTLVMPPPPQPVMRVRDVAEAVMSPGRRSDLIVAHHEAAPFPAAPDRSQPVSLIAEGLAHALGVPAERVRVEMVDGTSEPAATSLTILNLPPGAVRAGRQPPTVAEIVATEDITFPPFRAAVGDGAAWVSASPHRPLVSLWHWHLALAFLAAAAVLALPTLLLARIFTRPLRDLAVAAAAFDSGSRDAALPIGGPSEIRQAATALHGMQLRLQNHVEQRTQMLFAIAHDLRTPLTSLKLRLEAAPSALRKVMGPEIRRMQAMIEQLLLYASSGRSPRQERVDLGQLVREAIDRQGGATIVTTGLDLGVIVLGSSLDLSRMLDNLLANAVKFGANSDVYIGLTRQGETAQLTVEDRGPGMPEHQLEKVFQPFVRLEQSRCAETGGIGLGLALVRAVVESHGGKVTLRNRPNGGLTVTVNLPARIRDAETPSQS</sequence>
<feature type="domain" description="HAMP" evidence="12">
    <location>
        <begin position="195"/>
        <end position="247"/>
    </location>
</feature>
<evidence type="ECO:0000256" key="4">
    <source>
        <dbReference type="ARBA" id="ARBA00022475"/>
    </source>
</evidence>
<accession>A0ABW0FNR2</accession>
<dbReference type="Proteomes" id="UP001596152">
    <property type="component" value="Unassembled WGS sequence"/>
</dbReference>
<proteinExistence type="predicted"/>
<evidence type="ECO:0000256" key="3">
    <source>
        <dbReference type="ARBA" id="ARBA00012438"/>
    </source>
</evidence>
<keyword evidence="10" id="KW-0472">Membrane</keyword>
<evidence type="ECO:0000256" key="2">
    <source>
        <dbReference type="ARBA" id="ARBA00004651"/>
    </source>
</evidence>
<dbReference type="CDD" id="cd00075">
    <property type="entry name" value="HATPase"/>
    <property type="match status" value="1"/>
</dbReference>
<evidence type="ECO:0000313" key="14">
    <source>
        <dbReference type="Proteomes" id="UP001596152"/>
    </source>
</evidence>
<keyword evidence="10" id="KW-0812">Transmembrane</keyword>
<dbReference type="InterPro" id="IPR036890">
    <property type="entry name" value="HATPase_C_sf"/>
</dbReference>
<dbReference type="SMART" id="SM00387">
    <property type="entry name" value="HATPase_c"/>
    <property type="match status" value="1"/>
</dbReference>
<dbReference type="Pfam" id="PF00672">
    <property type="entry name" value="HAMP"/>
    <property type="match status" value="1"/>
</dbReference>
<feature type="domain" description="Histidine kinase" evidence="11">
    <location>
        <begin position="255"/>
        <end position="453"/>
    </location>
</feature>
<keyword evidence="5" id="KW-0597">Phosphoprotein</keyword>
<gene>
    <name evidence="13" type="ORF">ACFPIE_05640</name>
</gene>
<reference evidence="14" key="1">
    <citation type="journal article" date="2019" name="Int. J. Syst. Evol. Microbiol.">
        <title>The Global Catalogue of Microorganisms (GCM) 10K type strain sequencing project: providing services to taxonomists for standard genome sequencing and annotation.</title>
        <authorList>
            <consortium name="The Broad Institute Genomics Platform"/>
            <consortium name="The Broad Institute Genome Sequencing Center for Infectious Disease"/>
            <person name="Wu L."/>
            <person name="Ma J."/>
        </authorList>
    </citation>
    <scope>NUCLEOTIDE SEQUENCE [LARGE SCALE GENOMIC DNA]</scope>
    <source>
        <strain evidence="14">JCM 12125</strain>
    </source>
</reference>
<evidence type="ECO:0000313" key="13">
    <source>
        <dbReference type="EMBL" id="MFC5343390.1"/>
    </source>
</evidence>
<keyword evidence="14" id="KW-1185">Reference proteome</keyword>
<dbReference type="Pfam" id="PF00512">
    <property type="entry name" value="HisKA"/>
    <property type="match status" value="1"/>
</dbReference>
<evidence type="ECO:0000256" key="9">
    <source>
        <dbReference type="ARBA" id="ARBA00022840"/>
    </source>
</evidence>
<keyword evidence="10" id="KW-1133">Transmembrane helix</keyword>
<dbReference type="InterPro" id="IPR005467">
    <property type="entry name" value="His_kinase_dom"/>
</dbReference>
<dbReference type="InterPro" id="IPR003661">
    <property type="entry name" value="HisK_dim/P_dom"/>
</dbReference>
<comment type="catalytic activity">
    <reaction evidence="1">
        <text>ATP + protein L-histidine = ADP + protein N-phospho-L-histidine.</text>
        <dbReference type="EC" id="2.7.13.3"/>
    </reaction>
</comment>
<keyword evidence="7" id="KW-0547">Nucleotide-binding</keyword>
<keyword evidence="9 13" id="KW-0067">ATP-binding</keyword>
<evidence type="ECO:0000256" key="5">
    <source>
        <dbReference type="ARBA" id="ARBA00022553"/>
    </source>
</evidence>
<dbReference type="Pfam" id="PF02518">
    <property type="entry name" value="HATPase_c"/>
    <property type="match status" value="1"/>
</dbReference>
<evidence type="ECO:0000256" key="7">
    <source>
        <dbReference type="ARBA" id="ARBA00022741"/>
    </source>
</evidence>
<dbReference type="PANTHER" id="PTHR44936:SF10">
    <property type="entry name" value="SENSOR PROTEIN RSTB"/>
    <property type="match status" value="1"/>
</dbReference>
<keyword evidence="4" id="KW-1003">Cell membrane</keyword>
<evidence type="ECO:0000259" key="12">
    <source>
        <dbReference type="PROSITE" id="PS50885"/>
    </source>
</evidence>
<dbReference type="InterPro" id="IPR004358">
    <property type="entry name" value="Sig_transdc_His_kin-like_C"/>
</dbReference>
<evidence type="ECO:0000256" key="10">
    <source>
        <dbReference type="SAM" id="Phobius"/>
    </source>
</evidence>
<dbReference type="EC" id="2.7.13.3" evidence="3"/>
<dbReference type="InterPro" id="IPR003594">
    <property type="entry name" value="HATPase_dom"/>
</dbReference>
<dbReference type="SMART" id="SM00304">
    <property type="entry name" value="HAMP"/>
    <property type="match status" value="1"/>
</dbReference>
<organism evidence="13 14">
    <name type="scientific">Brevundimonas staleyi</name>
    <dbReference type="NCBI Taxonomy" id="74326"/>
    <lineage>
        <taxon>Bacteria</taxon>
        <taxon>Pseudomonadati</taxon>
        <taxon>Pseudomonadota</taxon>
        <taxon>Alphaproteobacteria</taxon>
        <taxon>Caulobacterales</taxon>
        <taxon>Caulobacteraceae</taxon>
        <taxon>Brevundimonas</taxon>
    </lineage>
</organism>
<evidence type="ECO:0000256" key="1">
    <source>
        <dbReference type="ARBA" id="ARBA00000085"/>
    </source>
</evidence>
<dbReference type="CDD" id="cd06225">
    <property type="entry name" value="HAMP"/>
    <property type="match status" value="1"/>
</dbReference>
<comment type="subcellular location">
    <subcellularLocation>
        <location evidence="2">Cell membrane</location>
        <topology evidence="2">Multi-pass membrane protein</topology>
    </subcellularLocation>
</comment>
<evidence type="ECO:0000256" key="8">
    <source>
        <dbReference type="ARBA" id="ARBA00022777"/>
    </source>
</evidence>
<dbReference type="SUPFAM" id="SSF47384">
    <property type="entry name" value="Homodimeric domain of signal transducing histidine kinase"/>
    <property type="match status" value="1"/>
</dbReference>
<dbReference type="SMART" id="SM00388">
    <property type="entry name" value="HisKA"/>
    <property type="match status" value="1"/>
</dbReference>
<dbReference type="CDD" id="cd00082">
    <property type="entry name" value="HisKA"/>
    <property type="match status" value="1"/>
</dbReference>
<feature type="transmembrane region" description="Helical" evidence="10">
    <location>
        <begin position="171"/>
        <end position="194"/>
    </location>
</feature>
<dbReference type="Gene3D" id="3.30.565.10">
    <property type="entry name" value="Histidine kinase-like ATPase, C-terminal domain"/>
    <property type="match status" value="1"/>
</dbReference>
<dbReference type="PROSITE" id="PS50109">
    <property type="entry name" value="HIS_KIN"/>
    <property type="match status" value="1"/>
</dbReference>
<dbReference type="GO" id="GO:0005524">
    <property type="term" value="F:ATP binding"/>
    <property type="evidence" value="ECO:0007669"/>
    <property type="project" value="UniProtKB-KW"/>
</dbReference>
<feature type="transmembrane region" description="Helical" evidence="10">
    <location>
        <begin position="12"/>
        <end position="35"/>
    </location>
</feature>
<evidence type="ECO:0000256" key="6">
    <source>
        <dbReference type="ARBA" id="ARBA00022679"/>
    </source>
</evidence>
<dbReference type="InterPro" id="IPR050980">
    <property type="entry name" value="2C_sensor_his_kinase"/>
</dbReference>
<dbReference type="PROSITE" id="PS50885">
    <property type="entry name" value="HAMP"/>
    <property type="match status" value="1"/>
</dbReference>
<dbReference type="RefSeq" id="WP_374039498.1">
    <property type="nucleotide sequence ID" value="NZ_CP169083.1"/>
</dbReference>
<name>A0ABW0FNR2_9CAUL</name>
<dbReference type="PRINTS" id="PR00344">
    <property type="entry name" value="BCTRLSENSOR"/>
</dbReference>
<dbReference type="InterPro" id="IPR036097">
    <property type="entry name" value="HisK_dim/P_sf"/>
</dbReference>
<dbReference type="Gene3D" id="1.10.287.130">
    <property type="match status" value="1"/>
</dbReference>
<keyword evidence="6" id="KW-0808">Transferase</keyword>
<keyword evidence="8" id="KW-0418">Kinase</keyword>
<evidence type="ECO:0000259" key="11">
    <source>
        <dbReference type="PROSITE" id="PS50109"/>
    </source>
</evidence>
<dbReference type="SUPFAM" id="SSF55874">
    <property type="entry name" value="ATPase domain of HSP90 chaperone/DNA topoisomerase II/histidine kinase"/>
    <property type="match status" value="1"/>
</dbReference>